<dbReference type="GO" id="GO:0000062">
    <property type="term" value="F:fatty-acyl-CoA binding"/>
    <property type="evidence" value="ECO:0007669"/>
    <property type="project" value="TreeGrafter"/>
</dbReference>
<evidence type="ECO:0000256" key="1">
    <source>
        <dbReference type="ARBA" id="ARBA00001974"/>
    </source>
</evidence>
<keyword evidence="6 7" id="KW-0560">Oxidoreductase</keyword>
<evidence type="ECO:0000313" key="12">
    <source>
        <dbReference type="EMBL" id="ADW06472.1"/>
    </source>
</evidence>
<dbReference type="InterPro" id="IPR013786">
    <property type="entry name" value="AcylCoA_DH/ox_N"/>
</dbReference>
<dbReference type="GO" id="GO:0033539">
    <property type="term" value="P:fatty acid beta-oxidation using acyl-CoA dehydrogenase"/>
    <property type="evidence" value="ECO:0007669"/>
    <property type="project" value="TreeGrafter"/>
</dbReference>
<dbReference type="InterPro" id="IPR036250">
    <property type="entry name" value="AcylCo_DH-like_C"/>
</dbReference>
<dbReference type="InterPro" id="IPR052033">
    <property type="entry name" value="Glutaryl-CoA_DH_mitochondrial"/>
</dbReference>
<dbReference type="Pfam" id="PF02771">
    <property type="entry name" value="Acyl-CoA_dh_N"/>
    <property type="match status" value="1"/>
</dbReference>
<dbReference type="KEGG" id="sfa:Sfla_5072"/>
<comment type="cofactor">
    <cofactor evidence="1 7">
        <name>FAD</name>
        <dbReference type="ChEBI" id="CHEBI:57692"/>
    </cofactor>
</comment>
<dbReference type="GO" id="GO:0046949">
    <property type="term" value="P:fatty-acyl-CoA biosynthetic process"/>
    <property type="evidence" value="ECO:0007669"/>
    <property type="project" value="TreeGrafter"/>
</dbReference>
<gene>
    <name evidence="12" type="ordered locus">Sfla_5072</name>
</gene>
<dbReference type="GO" id="GO:0004361">
    <property type="term" value="F:glutaryl-CoA dehydrogenase activity"/>
    <property type="evidence" value="ECO:0007669"/>
    <property type="project" value="TreeGrafter"/>
</dbReference>
<dbReference type="Pfam" id="PF02770">
    <property type="entry name" value="Acyl-CoA_dh_M"/>
    <property type="match status" value="1"/>
</dbReference>
<dbReference type="EMBL" id="CP002475">
    <property type="protein sequence ID" value="ADW06472.1"/>
    <property type="molecule type" value="Genomic_DNA"/>
</dbReference>
<feature type="domain" description="Acyl-CoA oxidase/dehydrogenase middle" evidence="10">
    <location>
        <begin position="148"/>
        <end position="243"/>
    </location>
</feature>
<evidence type="ECO:0000256" key="7">
    <source>
        <dbReference type="RuleBase" id="RU362125"/>
    </source>
</evidence>
<dbReference type="FunFam" id="1.10.540.10:FF:000026">
    <property type="entry name" value="Acyl-CoA dehydrogenase medium chain"/>
    <property type="match status" value="1"/>
</dbReference>
<evidence type="ECO:0000256" key="5">
    <source>
        <dbReference type="ARBA" id="ARBA00022946"/>
    </source>
</evidence>
<keyword evidence="4 7" id="KW-0274">FAD</keyword>
<evidence type="ECO:0000256" key="6">
    <source>
        <dbReference type="ARBA" id="ARBA00023002"/>
    </source>
</evidence>
<evidence type="ECO:0000313" key="13">
    <source>
        <dbReference type="Proteomes" id="UP000002066"/>
    </source>
</evidence>
<evidence type="ECO:0000259" key="9">
    <source>
        <dbReference type="Pfam" id="PF00441"/>
    </source>
</evidence>
<keyword evidence="5" id="KW-0809">Transit peptide</keyword>
<feature type="domain" description="Acyl-CoA dehydrogenase/oxidase C-terminal" evidence="9">
    <location>
        <begin position="256"/>
        <end position="402"/>
    </location>
</feature>
<dbReference type="InterPro" id="IPR009075">
    <property type="entry name" value="AcylCo_DH/oxidase_C"/>
</dbReference>
<evidence type="ECO:0000256" key="4">
    <source>
        <dbReference type="ARBA" id="ARBA00022827"/>
    </source>
</evidence>
<dbReference type="Gene3D" id="1.20.140.10">
    <property type="entry name" value="Butyryl-CoA Dehydrogenase, subunit A, domain 3"/>
    <property type="match status" value="1"/>
</dbReference>
<feature type="region of interest" description="Disordered" evidence="8">
    <location>
        <begin position="1"/>
        <end position="25"/>
    </location>
</feature>
<dbReference type="Gene3D" id="1.10.540.10">
    <property type="entry name" value="Acyl-CoA dehydrogenase/oxidase, N-terminal domain"/>
    <property type="match status" value="1"/>
</dbReference>
<evidence type="ECO:0000256" key="8">
    <source>
        <dbReference type="SAM" id="MobiDB-lite"/>
    </source>
</evidence>
<dbReference type="InterPro" id="IPR037069">
    <property type="entry name" value="AcylCoA_DH/ox_N_sf"/>
</dbReference>
<dbReference type="Gene3D" id="2.40.110.10">
    <property type="entry name" value="Butyryl-CoA Dehydrogenase, subunit A, domain 2"/>
    <property type="match status" value="1"/>
</dbReference>
<sequence length="409" mass="43815">MSTTESVKPSEPSKAPPFDPGDPLGIDDLLDPEDLAIRDTVRTWAADRVLPHIAEWYENGELPGIRELARELGSLGALGMSLKGYGCAGASAVQYGLACLELEAADSGIRSLVSVQGSLAMYAIHRFGSEEQKERWLPGMAAGETIGCFGLTEPDHGSDPAGMRTRAERDGTDWVLTGRKMWITNGSVAGVAVVWAQTDEEGGGSGIRGFVVPTDSPGFSAPEIRHKWSLRASVTSELVLDGVRLPADAVLPGATGLRGPLSCLSHARYGIVWGAMGAARASFEAALDYAKSREQFGRPIGGFQLTQAKLADMALELHKGILLAHHLGRRMDAGRIRPEQVSFGKLNNVREAIEICRTSRTILGANGVSLEYPVMRHATNLESVLTYEGTVEMHQLVLGKALTGLDAFR</sequence>
<dbReference type="Proteomes" id="UP000002066">
    <property type="component" value="Chromosome"/>
</dbReference>
<dbReference type="InterPro" id="IPR046373">
    <property type="entry name" value="Acyl-CoA_Oxase/DH_mid-dom_sf"/>
</dbReference>
<dbReference type="PANTHER" id="PTHR42807:SF1">
    <property type="entry name" value="GLUTARYL-COA DEHYDROGENASE, MITOCHONDRIAL"/>
    <property type="match status" value="1"/>
</dbReference>
<dbReference type="InterPro" id="IPR006091">
    <property type="entry name" value="Acyl-CoA_Oxase/DH_mid-dom"/>
</dbReference>
<evidence type="ECO:0000259" key="10">
    <source>
        <dbReference type="Pfam" id="PF02770"/>
    </source>
</evidence>
<dbReference type="AlphaFoldDB" id="A0A8D3WKQ4"/>
<dbReference type="Pfam" id="PF00441">
    <property type="entry name" value="Acyl-CoA_dh_1"/>
    <property type="match status" value="1"/>
</dbReference>
<proteinExistence type="inferred from homology"/>
<name>A0A8D3WKQ4_STRFA</name>
<comment type="similarity">
    <text evidence="2 7">Belongs to the acyl-CoA dehydrogenase family.</text>
</comment>
<evidence type="ECO:0000259" key="11">
    <source>
        <dbReference type="Pfam" id="PF02771"/>
    </source>
</evidence>
<evidence type="ECO:0000256" key="3">
    <source>
        <dbReference type="ARBA" id="ARBA00022630"/>
    </source>
</evidence>
<dbReference type="GO" id="GO:0050660">
    <property type="term" value="F:flavin adenine dinucleotide binding"/>
    <property type="evidence" value="ECO:0007669"/>
    <property type="project" value="InterPro"/>
</dbReference>
<dbReference type="SUPFAM" id="SSF47203">
    <property type="entry name" value="Acyl-CoA dehydrogenase C-terminal domain-like"/>
    <property type="match status" value="1"/>
</dbReference>
<accession>A0A8D3WKQ4</accession>
<keyword evidence="3 7" id="KW-0285">Flavoprotein</keyword>
<dbReference type="SUPFAM" id="SSF56645">
    <property type="entry name" value="Acyl-CoA dehydrogenase NM domain-like"/>
    <property type="match status" value="1"/>
</dbReference>
<dbReference type="PANTHER" id="PTHR42807">
    <property type="entry name" value="GLUTARYL-COA DEHYDROGENASE, MITOCHONDRIAL"/>
    <property type="match status" value="1"/>
</dbReference>
<reference evidence="12 13" key="1">
    <citation type="submission" date="2011-01" db="EMBL/GenBank/DDBJ databases">
        <title>Complete sequence of chromosome of Streptomyces flavogriseus ATCC 33331.</title>
        <authorList>
            <consortium name="US DOE Joint Genome Institute"/>
            <person name="Lucas S."/>
            <person name="Copeland A."/>
            <person name="Lapidus A."/>
            <person name="Cheng J.-F."/>
            <person name="Goodwin L."/>
            <person name="Pitluck S."/>
            <person name="Davenport K."/>
            <person name="Detter J.C."/>
            <person name="Han C."/>
            <person name="Tapia R."/>
            <person name="Land M."/>
            <person name="Hauser L."/>
            <person name="Kyrpides N."/>
            <person name="Ivanova N."/>
            <person name="Ovchinnikova G."/>
            <person name="Pagani I."/>
            <person name="Brumm P."/>
            <person name="Mead D."/>
            <person name="Woyke T."/>
        </authorList>
    </citation>
    <scope>NUCLEOTIDE SEQUENCE [LARGE SCALE GENOMIC DNA]</scope>
    <source>
        <strain evidence="13">ATCC 33331 / IAF-45CD</strain>
    </source>
</reference>
<feature type="domain" description="Acyl-CoA dehydrogenase/oxidase N-terminal" evidence="11">
    <location>
        <begin position="32"/>
        <end position="144"/>
    </location>
</feature>
<evidence type="ECO:0000256" key="2">
    <source>
        <dbReference type="ARBA" id="ARBA00009347"/>
    </source>
</evidence>
<dbReference type="InterPro" id="IPR009100">
    <property type="entry name" value="AcylCoA_DH/oxidase_NM_dom_sf"/>
</dbReference>
<dbReference type="OrthoDB" id="8876745at2"/>
<organism evidence="12 13">
    <name type="scientific">Streptomyces pratensis (strain ATCC 33331 / IAF-45CD)</name>
    <dbReference type="NCBI Taxonomy" id="591167"/>
    <lineage>
        <taxon>Bacteria</taxon>
        <taxon>Bacillati</taxon>
        <taxon>Actinomycetota</taxon>
        <taxon>Actinomycetes</taxon>
        <taxon>Kitasatosporales</taxon>
        <taxon>Streptomycetaceae</taxon>
        <taxon>Streptomyces</taxon>
    </lineage>
</organism>
<protein>
    <submittedName>
        <fullName evidence="12">Acyl-CoA dehydrogenase domain-containing protein</fullName>
    </submittedName>
</protein>